<protein>
    <submittedName>
        <fullName evidence="2">Uncharacterized protein</fullName>
    </submittedName>
</protein>
<dbReference type="PANTHER" id="PTHR38926">
    <property type="entry name" value="F-BOX DOMAIN CONTAINING PROTEIN, EXPRESSED"/>
    <property type="match status" value="1"/>
</dbReference>
<comment type="caution">
    <text evidence="2">The sequence shown here is derived from an EMBL/GenBank/DDBJ whole genome shotgun (WGS) entry which is preliminary data.</text>
</comment>
<dbReference type="SUPFAM" id="SSF52047">
    <property type="entry name" value="RNI-like"/>
    <property type="match status" value="1"/>
</dbReference>
<dbReference type="EMBL" id="JACGCM010001844">
    <property type="protein sequence ID" value="KAF6148635.1"/>
    <property type="molecule type" value="Genomic_DNA"/>
</dbReference>
<accession>A0A7J7M180</accession>
<reference evidence="2 3" key="1">
    <citation type="journal article" date="2020" name="IScience">
        <title>Genome Sequencing of the Endangered Kingdonia uniflora (Circaeasteraceae, Ranunculales) Reveals Potential Mechanisms of Evolutionary Specialization.</title>
        <authorList>
            <person name="Sun Y."/>
            <person name="Deng T."/>
            <person name="Zhang A."/>
            <person name="Moore M.J."/>
            <person name="Landis J.B."/>
            <person name="Lin N."/>
            <person name="Zhang H."/>
            <person name="Zhang X."/>
            <person name="Huang J."/>
            <person name="Zhang X."/>
            <person name="Sun H."/>
            <person name="Wang H."/>
        </authorList>
    </citation>
    <scope>NUCLEOTIDE SEQUENCE [LARGE SCALE GENOMIC DNA]</scope>
    <source>
        <strain evidence="2">TB1705</strain>
        <tissue evidence="2">Leaf</tissue>
    </source>
</reference>
<keyword evidence="3" id="KW-1185">Reference proteome</keyword>
<evidence type="ECO:0000256" key="1">
    <source>
        <dbReference type="SAM" id="MobiDB-lite"/>
    </source>
</evidence>
<dbReference type="Proteomes" id="UP000541444">
    <property type="component" value="Unassembled WGS sequence"/>
</dbReference>
<organism evidence="2 3">
    <name type="scientific">Kingdonia uniflora</name>
    <dbReference type="NCBI Taxonomy" id="39325"/>
    <lineage>
        <taxon>Eukaryota</taxon>
        <taxon>Viridiplantae</taxon>
        <taxon>Streptophyta</taxon>
        <taxon>Embryophyta</taxon>
        <taxon>Tracheophyta</taxon>
        <taxon>Spermatophyta</taxon>
        <taxon>Magnoliopsida</taxon>
        <taxon>Ranunculales</taxon>
        <taxon>Circaeasteraceae</taxon>
        <taxon>Kingdonia</taxon>
    </lineage>
</organism>
<feature type="region of interest" description="Disordered" evidence="1">
    <location>
        <begin position="84"/>
        <end position="105"/>
    </location>
</feature>
<gene>
    <name evidence="2" type="ORF">GIB67_042594</name>
</gene>
<name>A0A7J7M180_9MAGN</name>
<dbReference type="InterPro" id="IPR032675">
    <property type="entry name" value="LRR_dom_sf"/>
</dbReference>
<evidence type="ECO:0000313" key="3">
    <source>
        <dbReference type="Proteomes" id="UP000541444"/>
    </source>
</evidence>
<sequence length="639" mass="70831">MGGNEDINASLGGGQNSEVKATVLSQPEAASVTDASGHTVGMRKSKLGEAAGESHVRVLCLGHEYNVRVISILDIKELTQGGGFATPSAVPRENDHSSPRASVRPTSEREVGVIVFSRGQTEGCLGAVAWLVVFRALEEWNQRARILACKALWVRKSVALKNRVVLGQLVYRMSNKGAGSFSLSDSASKRSPLSGVCHPSLSVVEYLSSMGSVSPSDDVIANTLDGLHSGAGLTGVPPAVALCPGDRSKRVGPVCMGLNTMFRLHLSGLCVRSSASPNFRWSCGGVGSLVGLNAVWKHEVCVSSGPVPLLRNIPVFQASFKSVRDVYRTETLQPFVFDGDQGFTIALRSLDRFWHETSKDPSIWTDVDLRPLYPQGGTFKSTQLIRLIVARSKGHLRSIKFPTPTTVGNFLYAAERMKIVSLLLPAGFIISFKHRPIYSIPPYLIRLVTTVAEYIGEHFGTRTARCPRLQHFHLSLLKRRKIDKWIILIAILKLKELISMDVEEYFISDERVLTEIDESCTNFTRLKILDGLHRDTASFILKKLPNLKTLDLSNTHVYREFNMILLDIKELDCLDISGCGKLVEEDTIVRISCHYVKKVIYDYVPLEEWPRDLVTYFFNRTSSRTKRPKRASLPTDIFT</sequence>
<proteinExistence type="predicted"/>
<dbReference type="AlphaFoldDB" id="A0A7J7M180"/>
<dbReference type="Gene3D" id="3.80.10.10">
    <property type="entry name" value="Ribonuclease Inhibitor"/>
    <property type="match status" value="1"/>
</dbReference>
<dbReference type="PANTHER" id="PTHR38926:SF13">
    <property type="entry name" value="F-BOX DOMAIN CONTAINING PROTEIN, EXPRESSED"/>
    <property type="match status" value="1"/>
</dbReference>
<evidence type="ECO:0000313" key="2">
    <source>
        <dbReference type="EMBL" id="KAF6148635.1"/>
    </source>
</evidence>